<feature type="region of interest" description="Disordered" evidence="9">
    <location>
        <begin position="412"/>
        <end position="441"/>
    </location>
</feature>
<evidence type="ECO:0000256" key="3">
    <source>
        <dbReference type="ARBA" id="ARBA00023125"/>
    </source>
</evidence>
<organism evidence="11 12">
    <name type="scientific">Aspergillus oryzae</name>
    <name type="common">Yellow koji mold</name>
    <dbReference type="NCBI Taxonomy" id="5062"/>
    <lineage>
        <taxon>Eukaryota</taxon>
        <taxon>Fungi</taxon>
        <taxon>Dikarya</taxon>
        <taxon>Ascomycota</taxon>
        <taxon>Pezizomycotina</taxon>
        <taxon>Eurotiomycetes</taxon>
        <taxon>Eurotiomycetidae</taxon>
        <taxon>Eurotiales</taxon>
        <taxon>Aspergillaceae</taxon>
        <taxon>Aspergillus</taxon>
        <taxon>Aspergillus subgen. Circumdati</taxon>
    </lineage>
</organism>
<sequence length="709" mass="77670">MASSLELPKFEPDRDRLVWYLAYGSNLSSQTFREDRQITPQAAVTITVPGWRLTLSSAGFPYREPSFASIVNVGSAGPTDEKHDGPCELPLHGTAYLITWSQWIKIVASEGGGIVYKEALLRGQPIQPQDQQRWGAELSVLTLVSTMERWPEPRPSQRYMGLILDGARAADFPASYIAQIRHKHPCYQPPSTTWERIGATLFLGFWTPVLTLLSLLTHAAARAGPGDDGHVPEGVRALVRFAMFTMCETSIIQMSSTTSTTERPGSSTKPVRWRSACNQCHAAKVRCSGERTGCDRCNNLQYQCVYAISRVGKVPGVRARGNKAVRTTTEALQRPATASTLPDADSSGEFQTDQRSENDPLSRSDFGEQDAAHDALSPKSHSALFPDWTEASDKSLNAYETADLFILPSQLMSSDQDPSRSRGHSLQAPSHSGHSIADSHTAAMPDGGLFCPFNKPTTPIPALPDLDLHIQDFHPMDVPVSPLDNGPPVKRRPYSDASCGHSGHGSKGYMNSTFPYSELLSQIGCQTDCGRQPHHYNYRSWTVLICNRIVEFLEHRIQGGVVALDVVMQTNKITLGEISRILSKGAHKEGSNCAMLLLIAIDQIVTLFECGVKQGSPGDSDRASIGGRDLSAIGDDLTGGNVLPNLRFGLFQINQDEQLALRSYLLQRELQRCLQVLTNLRDAIPLEPNPCTALEARVKKLCSAIADSH</sequence>
<keyword evidence="3 11" id="KW-0238">DNA-binding</keyword>
<evidence type="ECO:0000256" key="9">
    <source>
        <dbReference type="SAM" id="MobiDB-lite"/>
    </source>
</evidence>
<feature type="region of interest" description="Disordered" evidence="9">
    <location>
        <begin position="320"/>
        <end position="383"/>
    </location>
</feature>
<comment type="caution">
    <text evidence="11">The sequence shown here is derived from an EMBL/GenBank/DDBJ whole genome shotgun (WGS) entry which is preliminary data.</text>
</comment>
<dbReference type="GO" id="GO:0008270">
    <property type="term" value="F:zinc ion binding"/>
    <property type="evidence" value="ECO:0007669"/>
    <property type="project" value="InterPro"/>
</dbReference>
<feature type="compositionally biased region" description="Basic and acidic residues" evidence="9">
    <location>
        <begin position="352"/>
        <end position="373"/>
    </location>
</feature>
<protein>
    <recommendedName>
        <fullName evidence="1">gamma-glutamylcyclotransferase</fullName>
        <ecNumber evidence="1">4.3.2.9</ecNumber>
    </recommendedName>
</protein>
<evidence type="ECO:0000256" key="7">
    <source>
        <dbReference type="PIRSR" id="PIRSR617939-1"/>
    </source>
</evidence>
<reference evidence="11 12" key="1">
    <citation type="submission" date="2016-10" db="EMBL/GenBank/DDBJ databases">
        <title>Genome sequencing of Aspergillus oryzae BCC7051.</title>
        <authorList>
            <person name="Thammarongtham C."/>
            <person name="Vorapreeda T."/>
            <person name="Nookaew I."/>
            <person name="Srisuk T."/>
            <person name="Land M."/>
            <person name="Jeennor S."/>
            <person name="Laoteng K."/>
        </authorList>
    </citation>
    <scope>NUCLEOTIDE SEQUENCE [LARGE SCALE GENOMIC DNA]</scope>
    <source>
        <strain evidence="11 12">BCC7051</strain>
    </source>
</reference>
<dbReference type="VEuPathDB" id="FungiDB:AO090001000029"/>
<dbReference type="PROSITE" id="PS50048">
    <property type="entry name" value="ZN2_CY6_FUNGAL_2"/>
    <property type="match status" value="1"/>
</dbReference>
<feature type="compositionally biased region" description="Polar residues" evidence="9">
    <location>
        <begin position="325"/>
        <end position="340"/>
    </location>
</feature>
<feature type="binding site" evidence="8">
    <location>
        <position position="159"/>
    </location>
    <ligand>
        <name>substrate</name>
    </ligand>
</feature>
<feature type="active site" description="Proton acceptor" evidence="7">
    <location>
        <position position="110"/>
    </location>
</feature>
<evidence type="ECO:0000313" key="11">
    <source>
        <dbReference type="EMBL" id="OOO09519.1"/>
    </source>
</evidence>
<keyword evidence="5" id="KW-0456">Lyase</keyword>
<keyword evidence="2" id="KW-0805">Transcription regulation</keyword>
<dbReference type="InterPro" id="IPR017939">
    <property type="entry name" value="G-Glutamylcylcotransferase"/>
</dbReference>
<dbReference type="SUPFAM" id="SSF57701">
    <property type="entry name" value="Zn2/Cys6 DNA-binding domain"/>
    <property type="match status" value="1"/>
</dbReference>
<evidence type="ECO:0000256" key="4">
    <source>
        <dbReference type="ARBA" id="ARBA00023163"/>
    </source>
</evidence>
<dbReference type="Proteomes" id="UP000190312">
    <property type="component" value="Unassembled WGS sequence"/>
</dbReference>
<dbReference type="PANTHER" id="PTHR12935">
    <property type="entry name" value="GAMMA-GLUTAMYLCYCLOTRANSFERASE"/>
    <property type="match status" value="1"/>
</dbReference>
<evidence type="ECO:0000256" key="2">
    <source>
        <dbReference type="ARBA" id="ARBA00023015"/>
    </source>
</evidence>
<evidence type="ECO:0000256" key="6">
    <source>
        <dbReference type="ARBA" id="ARBA00023242"/>
    </source>
</evidence>
<dbReference type="GO" id="GO:0003839">
    <property type="term" value="F:gamma-glutamylcyclotransferase activity"/>
    <property type="evidence" value="ECO:0007669"/>
    <property type="project" value="UniProtKB-EC"/>
</dbReference>
<name>A0A1S9DKC2_ASPOZ</name>
<keyword evidence="6" id="KW-0539">Nucleus</keyword>
<dbReference type="GO" id="GO:0003677">
    <property type="term" value="F:DNA binding"/>
    <property type="evidence" value="ECO:0007669"/>
    <property type="project" value="UniProtKB-KW"/>
</dbReference>
<keyword evidence="4" id="KW-0804">Transcription</keyword>
<dbReference type="GO" id="GO:0000981">
    <property type="term" value="F:DNA-binding transcription factor activity, RNA polymerase II-specific"/>
    <property type="evidence" value="ECO:0007669"/>
    <property type="project" value="InterPro"/>
</dbReference>
<dbReference type="OrthoDB" id="2740448at2759"/>
<evidence type="ECO:0000256" key="8">
    <source>
        <dbReference type="PIRSR" id="PIRSR617939-2"/>
    </source>
</evidence>
<dbReference type="Gene3D" id="3.10.490.10">
    <property type="entry name" value="Gamma-glutamyl cyclotransferase-like"/>
    <property type="match status" value="1"/>
</dbReference>
<dbReference type="Pfam" id="PF00172">
    <property type="entry name" value="Zn_clus"/>
    <property type="match status" value="1"/>
</dbReference>
<dbReference type="EC" id="4.3.2.9" evidence="1"/>
<dbReference type="InterPro" id="IPR001138">
    <property type="entry name" value="Zn2Cys6_DnaBD"/>
</dbReference>
<evidence type="ECO:0000256" key="5">
    <source>
        <dbReference type="ARBA" id="ARBA00023239"/>
    </source>
</evidence>
<feature type="domain" description="Zn(2)-C6 fungal-type" evidence="10">
    <location>
        <begin position="276"/>
        <end position="306"/>
    </location>
</feature>
<evidence type="ECO:0000259" key="10">
    <source>
        <dbReference type="PROSITE" id="PS50048"/>
    </source>
</evidence>
<dbReference type="AlphaFoldDB" id="A0A1S9DKC2"/>
<dbReference type="GO" id="GO:0009893">
    <property type="term" value="P:positive regulation of metabolic process"/>
    <property type="evidence" value="ECO:0007669"/>
    <property type="project" value="UniProtKB-ARBA"/>
</dbReference>
<dbReference type="PANTHER" id="PTHR12935:SF0">
    <property type="entry name" value="GAMMA-GLUTAMYLCYCLOTRANSFERASE"/>
    <property type="match status" value="1"/>
</dbReference>
<dbReference type="PROSITE" id="PS00463">
    <property type="entry name" value="ZN2_CY6_FUNGAL_1"/>
    <property type="match status" value="1"/>
</dbReference>
<feature type="binding site" evidence="8">
    <location>
        <begin position="20"/>
        <end position="25"/>
    </location>
    <ligand>
        <name>substrate</name>
    </ligand>
</feature>
<proteinExistence type="predicted"/>
<dbReference type="Gene3D" id="4.10.240.10">
    <property type="entry name" value="Zn(2)-C6 fungal-type DNA-binding domain"/>
    <property type="match status" value="1"/>
</dbReference>
<dbReference type="VEuPathDB" id="FungiDB:AO090001000030"/>
<dbReference type="EMBL" id="MKZY01000005">
    <property type="protein sequence ID" value="OOO09519.1"/>
    <property type="molecule type" value="Genomic_DNA"/>
</dbReference>
<dbReference type="CDD" id="cd00067">
    <property type="entry name" value="GAL4"/>
    <property type="match status" value="1"/>
</dbReference>
<dbReference type="eggNOG" id="ENOG502SZVK">
    <property type="taxonomic scope" value="Eukaryota"/>
</dbReference>
<accession>A0A1S9DKC2</accession>
<dbReference type="InterPro" id="IPR036864">
    <property type="entry name" value="Zn2-C6_fun-type_DNA-bd_sf"/>
</dbReference>
<evidence type="ECO:0000313" key="12">
    <source>
        <dbReference type="Proteomes" id="UP000190312"/>
    </source>
</evidence>
<evidence type="ECO:0000256" key="1">
    <source>
        <dbReference type="ARBA" id="ARBA00012346"/>
    </source>
</evidence>
<dbReference type="SMART" id="SM00066">
    <property type="entry name" value="GAL4"/>
    <property type="match status" value="1"/>
</dbReference>
<gene>
    <name evidence="11" type="ORF">OAory_01108150</name>
</gene>